<gene>
    <name evidence="2" type="ordered locus">F7308_1270</name>
</gene>
<feature type="chain" id="PRO_5046811717" evidence="1">
    <location>
        <begin position="20"/>
        <end position="499"/>
    </location>
</feature>
<dbReference type="GO" id="GO:0004622">
    <property type="term" value="F:phosphatidylcholine lysophospholipase activity"/>
    <property type="evidence" value="ECO:0007669"/>
    <property type="project" value="UniProtKB-EC"/>
</dbReference>
<evidence type="ECO:0000313" key="2">
    <source>
        <dbReference type="EMBL" id="AEI36196.1"/>
    </source>
</evidence>
<feature type="signal peptide" evidence="1">
    <location>
        <begin position="1"/>
        <end position="19"/>
    </location>
</feature>
<dbReference type="EMBL" id="CP002872">
    <property type="protein sequence ID" value="AEI36196.1"/>
    <property type="molecule type" value="Genomic_DNA"/>
</dbReference>
<keyword evidence="3" id="KW-1185">Reference proteome</keyword>
<dbReference type="Proteomes" id="UP000000490">
    <property type="component" value="Chromosome"/>
</dbReference>
<sequence length="499" mass="56243">MIKKSTLLGLLLISSLGYTEVVNTATWTTKDIENDFKTKYFCNKNLSKEDCDKNFKNIKDYGIDVGSLGNKNIKDIQLDKISYTTTNSFPATGKITSHVSGLVMLPNTNHPKGVVLYYHPTVFDNAGVPSNLDKKNKTSLYLNTVYAGVYAANGYIVVAPDYIGQGDDYKSYHPYVLYPKQTINTAVDLLNNVSSDIRKKYGLKDNSTLNLFSVGYSEGGAYSIWTAKCLGWRGDCEGVDKLDTLYRYRAAAGLSGAYDVSNTTLDFMTDNNDSSKYFLHSKLITSMLKPGLMANTFMSYLNYSNVSKTISTNDIDKGFFEMNCSTFSQEKCNLENKHYNFDSLFLQQHLPNTQFAGVIFNSALYKKFPNQESASHYAIPTGNNSMYDLFNEKIFTNKELIETMKAADIVNFGKKTRTPLYLFALKEDSVVTRLNYDKFMQNANAIVDGFILDNNKIVTSTTDWLPVQLDINEIDHVTGETYANLFAYKYIDDINKVYI</sequence>
<evidence type="ECO:0000313" key="3">
    <source>
        <dbReference type="Proteomes" id="UP000000490"/>
    </source>
</evidence>
<proteinExistence type="predicted"/>
<keyword evidence="1" id="KW-0732">Signal</keyword>
<name>A0ABN3ZM85_FRAST</name>
<evidence type="ECO:0000256" key="1">
    <source>
        <dbReference type="SAM" id="SignalP"/>
    </source>
</evidence>
<reference evidence="2" key="1">
    <citation type="submission" date="2011-05" db="EMBL/GenBank/DDBJ databases">
        <authorList>
            <person name="Kuske C.R."/>
            <person name="Challacombe J.F."/>
            <person name="Siddaramappa S."/>
            <person name="Petersen J.M."/>
            <person name="Bruce D.C."/>
        </authorList>
    </citation>
    <scope>NUCLEOTIDE SEQUENCE</scope>
    <source>
        <strain evidence="2">TX077308</strain>
    </source>
</reference>
<dbReference type="InterPro" id="IPR029058">
    <property type="entry name" value="AB_hydrolase_fold"/>
</dbReference>
<dbReference type="SUPFAM" id="SSF53474">
    <property type="entry name" value="alpha/beta-Hydrolases"/>
    <property type="match status" value="1"/>
</dbReference>
<protein>
    <submittedName>
        <fullName evidence="2">Lysophospholipase</fullName>
        <ecNumber evidence="2">3.1.1.5</ecNumber>
    </submittedName>
</protein>
<accession>A0ABN3ZM85</accession>
<dbReference type="Gene3D" id="3.40.50.1820">
    <property type="entry name" value="alpha/beta hydrolase"/>
    <property type="match status" value="1"/>
</dbReference>
<dbReference type="EC" id="3.1.1.5" evidence="2"/>
<organism evidence="2 3">
    <name type="scientific">Francisella salina</name>
    <dbReference type="NCBI Taxonomy" id="573569"/>
    <lineage>
        <taxon>Bacteria</taxon>
        <taxon>Pseudomonadati</taxon>
        <taxon>Pseudomonadota</taxon>
        <taxon>Gammaproteobacteria</taxon>
        <taxon>Thiotrichales</taxon>
        <taxon>Francisellaceae</taxon>
        <taxon>Francisella</taxon>
    </lineage>
</organism>
<keyword evidence="2" id="KW-0378">Hydrolase</keyword>